<organism evidence="1 2">
    <name type="scientific">Tetradesmus obliquus</name>
    <name type="common">Green alga</name>
    <name type="synonym">Acutodesmus obliquus</name>
    <dbReference type="NCBI Taxonomy" id="3088"/>
    <lineage>
        <taxon>Eukaryota</taxon>
        <taxon>Viridiplantae</taxon>
        <taxon>Chlorophyta</taxon>
        <taxon>core chlorophytes</taxon>
        <taxon>Chlorophyceae</taxon>
        <taxon>CS clade</taxon>
        <taxon>Sphaeropleales</taxon>
        <taxon>Scenedesmaceae</taxon>
        <taxon>Tetradesmus</taxon>
    </lineage>
</organism>
<protein>
    <submittedName>
        <fullName evidence="1">Uncharacterized protein</fullName>
    </submittedName>
</protein>
<proteinExistence type="predicted"/>
<accession>A0A383W3T0</accession>
<evidence type="ECO:0000313" key="1">
    <source>
        <dbReference type="EMBL" id="SZX71823.1"/>
    </source>
</evidence>
<gene>
    <name evidence="1" type="ORF">BQ4739_LOCUS11936</name>
</gene>
<dbReference type="EMBL" id="FNXT01001080">
    <property type="protein sequence ID" value="SZX71823.1"/>
    <property type="molecule type" value="Genomic_DNA"/>
</dbReference>
<dbReference type="Proteomes" id="UP000256970">
    <property type="component" value="Unassembled WGS sequence"/>
</dbReference>
<dbReference type="AlphaFoldDB" id="A0A383W3T0"/>
<reference evidence="1 2" key="1">
    <citation type="submission" date="2016-10" db="EMBL/GenBank/DDBJ databases">
        <authorList>
            <person name="Cai Z."/>
        </authorList>
    </citation>
    <scope>NUCLEOTIDE SEQUENCE [LARGE SCALE GENOMIC DNA]</scope>
</reference>
<evidence type="ECO:0000313" key="2">
    <source>
        <dbReference type="Proteomes" id="UP000256970"/>
    </source>
</evidence>
<name>A0A383W3T0_TETOB</name>
<keyword evidence="2" id="KW-1185">Reference proteome</keyword>
<sequence>MTTTAVAATAAAAGQACGGVAALSSRRLLEAFSVTGTLVTTSNFNYNLFDAPARLAEGTDTHADQCSNGKECGNLKGRQGIPVSADVVEFGFHQLGSTDPLLELQIELDITRE</sequence>